<dbReference type="PANTHER" id="PTHR33835">
    <property type="entry name" value="YALI0C07656P"/>
    <property type="match status" value="1"/>
</dbReference>
<dbReference type="RefSeq" id="WP_188665587.1">
    <property type="nucleotide sequence ID" value="NZ_BMHV01000018.1"/>
</dbReference>
<dbReference type="InterPro" id="IPR036866">
    <property type="entry name" value="RibonucZ/Hydroxyglut_hydro"/>
</dbReference>
<dbReference type="EMBL" id="BMHV01000018">
    <property type="protein sequence ID" value="GGF69468.1"/>
    <property type="molecule type" value="Genomic_DNA"/>
</dbReference>
<name>A0A917C2S2_9PROT</name>
<sequence>MLINVAQDIWIGEGGLVDFYSCPYPTRMVVVRLADNKLWVWSPIELSTDLKTEIDALGTVAHLVSPNKIHHLFLGPWQQAYPKACLWGPQSTIDKRKDLQFTGGLGDQAPQEWGDVFDLIWFNGSFFMDEVVFFHRPSHTVIMADLSENFSETFIQKHWNTWQRVIAKLWGIVEGRGYAPLEWRLSFFKRKATRQAKERLLSLPVEKAIMAHGEWQPSNARAFLEKSLSWI</sequence>
<dbReference type="InterPro" id="IPR025638">
    <property type="entry name" value="DUF4336"/>
</dbReference>
<keyword evidence="2" id="KW-1185">Reference proteome</keyword>
<proteinExistence type="predicted"/>
<organism evidence="1 2">
    <name type="scientific">Terasakiella brassicae</name>
    <dbReference type="NCBI Taxonomy" id="1634917"/>
    <lineage>
        <taxon>Bacteria</taxon>
        <taxon>Pseudomonadati</taxon>
        <taxon>Pseudomonadota</taxon>
        <taxon>Alphaproteobacteria</taxon>
        <taxon>Rhodospirillales</taxon>
        <taxon>Terasakiellaceae</taxon>
        <taxon>Terasakiella</taxon>
    </lineage>
</organism>
<gene>
    <name evidence="1" type="ORF">GCM10011332_24480</name>
</gene>
<evidence type="ECO:0000313" key="1">
    <source>
        <dbReference type="EMBL" id="GGF69468.1"/>
    </source>
</evidence>
<dbReference type="AlphaFoldDB" id="A0A917C2S2"/>
<reference evidence="1" key="2">
    <citation type="submission" date="2020-09" db="EMBL/GenBank/DDBJ databases">
        <authorList>
            <person name="Sun Q."/>
            <person name="Zhou Y."/>
        </authorList>
    </citation>
    <scope>NUCLEOTIDE SEQUENCE</scope>
    <source>
        <strain evidence="1">CGMCC 1.15254</strain>
    </source>
</reference>
<protein>
    <recommendedName>
        <fullName evidence="3">DUF4336 domain-containing protein</fullName>
    </recommendedName>
</protein>
<accession>A0A917C2S2</accession>
<dbReference type="Proteomes" id="UP000632498">
    <property type="component" value="Unassembled WGS sequence"/>
</dbReference>
<reference evidence="1" key="1">
    <citation type="journal article" date="2014" name="Int. J. Syst. Evol. Microbiol.">
        <title>Complete genome sequence of Corynebacterium casei LMG S-19264T (=DSM 44701T), isolated from a smear-ripened cheese.</title>
        <authorList>
            <consortium name="US DOE Joint Genome Institute (JGI-PGF)"/>
            <person name="Walter F."/>
            <person name="Albersmeier A."/>
            <person name="Kalinowski J."/>
            <person name="Ruckert C."/>
        </authorList>
    </citation>
    <scope>NUCLEOTIDE SEQUENCE</scope>
    <source>
        <strain evidence="1">CGMCC 1.15254</strain>
    </source>
</reference>
<evidence type="ECO:0000313" key="2">
    <source>
        <dbReference type="Proteomes" id="UP000632498"/>
    </source>
</evidence>
<comment type="caution">
    <text evidence="1">The sequence shown here is derived from an EMBL/GenBank/DDBJ whole genome shotgun (WGS) entry which is preliminary data.</text>
</comment>
<dbReference type="PANTHER" id="PTHR33835:SF1">
    <property type="entry name" value="METALLO-BETA-LACTAMASE DOMAIN-CONTAINING PROTEIN"/>
    <property type="match status" value="1"/>
</dbReference>
<dbReference type="Pfam" id="PF14234">
    <property type="entry name" value="DUF4336"/>
    <property type="match status" value="1"/>
</dbReference>
<evidence type="ECO:0008006" key="3">
    <source>
        <dbReference type="Google" id="ProtNLM"/>
    </source>
</evidence>
<dbReference type="SUPFAM" id="SSF56281">
    <property type="entry name" value="Metallo-hydrolase/oxidoreductase"/>
    <property type="match status" value="1"/>
</dbReference>